<accession>A0A085MBA5</accession>
<evidence type="ECO:0000313" key="1">
    <source>
        <dbReference type="EMBL" id="KFD54501.1"/>
    </source>
</evidence>
<dbReference type="AlphaFoldDB" id="A0A085MBA5"/>
<evidence type="ECO:0000313" key="3">
    <source>
        <dbReference type="Proteomes" id="UP000030764"/>
    </source>
</evidence>
<dbReference type="Proteomes" id="UP000030764">
    <property type="component" value="Unassembled WGS sequence"/>
</dbReference>
<dbReference type="EMBL" id="KL367474">
    <property type="protein sequence ID" value="KFD73366.1"/>
    <property type="molecule type" value="Genomic_DNA"/>
</dbReference>
<proteinExistence type="predicted"/>
<protein>
    <submittedName>
        <fullName evidence="1">Uncharacterized protein</fullName>
    </submittedName>
</protein>
<gene>
    <name evidence="1" type="ORF">M513_04648</name>
    <name evidence="2" type="ORF">M514_04648</name>
</gene>
<dbReference type="Proteomes" id="UP000030758">
    <property type="component" value="Unassembled WGS sequence"/>
</dbReference>
<evidence type="ECO:0000313" key="2">
    <source>
        <dbReference type="EMBL" id="KFD73366.1"/>
    </source>
</evidence>
<sequence length="198" mass="22546">MSGRIQGRWKCACEWQSGNLLCTSLNTLSVTDPIYAELYRKISSSDMYRMKSEQHSGRSDSRYAFSTLKAAIRTICAFVDTLFLLLVVLTRKKSWLESNIKTTGSVAYFGVLWQLISHDITLSNDTDHLYGLLLIYDVEKIVPTSDGTAVERLLHTDERAVEEFGKLSSGEDELVPCRRKVGPDRMGHNEEIFHQKYL</sequence>
<reference evidence="1 3" key="1">
    <citation type="journal article" date="2014" name="Nat. Genet.">
        <title>Genome and transcriptome of the porcine whipworm Trichuris suis.</title>
        <authorList>
            <person name="Jex A.R."/>
            <person name="Nejsum P."/>
            <person name="Schwarz E.M."/>
            <person name="Hu L."/>
            <person name="Young N.D."/>
            <person name="Hall R.S."/>
            <person name="Korhonen P.K."/>
            <person name="Liao S."/>
            <person name="Thamsborg S."/>
            <person name="Xia J."/>
            <person name="Xu P."/>
            <person name="Wang S."/>
            <person name="Scheerlinck J.P."/>
            <person name="Hofmann A."/>
            <person name="Sternberg P.W."/>
            <person name="Wang J."/>
            <person name="Gasser R.B."/>
        </authorList>
    </citation>
    <scope>NUCLEOTIDE SEQUENCE [LARGE SCALE GENOMIC DNA]</scope>
    <source>
        <strain evidence="2">DCEP-RM93F</strain>
        <strain evidence="1">DCEP-RM93M</strain>
    </source>
</reference>
<keyword evidence="3" id="KW-1185">Reference proteome</keyword>
<name>A0A085MBA5_9BILA</name>
<dbReference type="EMBL" id="KL363207">
    <property type="protein sequence ID" value="KFD54501.1"/>
    <property type="molecule type" value="Genomic_DNA"/>
</dbReference>
<organism evidence="1 3">
    <name type="scientific">Trichuris suis</name>
    <name type="common">pig whipworm</name>
    <dbReference type="NCBI Taxonomy" id="68888"/>
    <lineage>
        <taxon>Eukaryota</taxon>
        <taxon>Metazoa</taxon>
        <taxon>Ecdysozoa</taxon>
        <taxon>Nematoda</taxon>
        <taxon>Enoplea</taxon>
        <taxon>Dorylaimia</taxon>
        <taxon>Trichinellida</taxon>
        <taxon>Trichuridae</taxon>
        <taxon>Trichuris</taxon>
    </lineage>
</organism>